<organism evidence="2 3">
    <name type="scientific">Chitinimonas lacunae</name>
    <dbReference type="NCBI Taxonomy" id="1963018"/>
    <lineage>
        <taxon>Bacteria</taxon>
        <taxon>Pseudomonadati</taxon>
        <taxon>Pseudomonadota</taxon>
        <taxon>Betaproteobacteria</taxon>
        <taxon>Neisseriales</taxon>
        <taxon>Chitinibacteraceae</taxon>
        <taxon>Chitinimonas</taxon>
    </lineage>
</organism>
<reference evidence="3" key="1">
    <citation type="journal article" date="2019" name="Int. J. Syst. Evol. Microbiol.">
        <title>The Global Catalogue of Microorganisms (GCM) 10K type strain sequencing project: providing services to taxonomists for standard genome sequencing and annotation.</title>
        <authorList>
            <consortium name="The Broad Institute Genomics Platform"/>
            <consortium name="The Broad Institute Genome Sequencing Center for Infectious Disease"/>
            <person name="Wu L."/>
            <person name="Ma J."/>
        </authorList>
    </citation>
    <scope>NUCLEOTIDE SEQUENCE [LARGE SCALE GENOMIC DNA]</scope>
    <source>
        <strain evidence="3">LMG 29894</strain>
    </source>
</reference>
<feature type="compositionally biased region" description="Polar residues" evidence="1">
    <location>
        <begin position="26"/>
        <end position="58"/>
    </location>
</feature>
<feature type="compositionally biased region" description="Polar residues" evidence="1">
    <location>
        <begin position="7"/>
        <end position="20"/>
    </location>
</feature>
<gene>
    <name evidence="2" type="ORF">ACFOW7_11825</name>
</gene>
<dbReference type="Proteomes" id="UP001595791">
    <property type="component" value="Unassembled WGS sequence"/>
</dbReference>
<evidence type="ECO:0000256" key="1">
    <source>
        <dbReference type="SAM" id="MobiDB-lite"/>
    </source>
</evidence>
<dbReference type="EMBL" id="JBHSBU010000001">
    <property type="protein sequence ID" value="MFC4160036.1"/>
    <property type="molecule type" value="Genomic_DNA"/>
</dbReference>
<sequence>MAYDNSLGPQHSQFQPSLKQLDNDASEQISSQNDDSQAQSMSSVQPNNSAKPPSQLQGKQIDESELPKAQSMSSAKSAKVNSDFMASLKDAQKLSDDFVAVMTDKKVPAHVRNVMTVLDNAYDQFDFSRKKTDLDKGEFTKEAYRAALMKGAHIEFQDGGALLQELLKQGGQHEDGVKAQDGHFYNRKGESSHYFEYNTKSLFTTDYSYKQTNQYGADLGHAAKNSGAKPWVGHLLIGNTINHSLDKSIDSNWAKGNTFVQFENNGTASKMDKYVYHGSDYGSHRYNAKQQVGPMGVIEASEKPDKLTHLVATPSNNDI</sequence>
<name>A0ABV8MST4_9NEIS</name>
<dbReference type="RefSeq" id="WP_378164429.1">
    <property type="nucleotide sequence ID" value="NZ_JBHSBU010000001.1"/>
</dbReference>
<proteinExistence type="predicted"/>
<feature type="region of interest" description="Disordered" evidence="1">
    <location>
        <begin position="1"/>
        <end position="74"/>
    </location>
</feature>
<keyword evidence="3" id="KW-1185">Reference proteome</keyword>
<protein>
    <submittedName>
        <fullName evidence="2">Uncharacterized protein</fullName>
    </submittedName>
</protein>
<evidence type="ECO:0000313" key="3">
    <source>
        <dbReference type="Proteomes" id="UP001595791"/>
    </source>
</evidence>
<evidence type="ECO:0000313" key="2">
    <source>
        <dbReference type="EMBL" id="MFC4160036.1"/>
    </source>
</evidence>
<comment type="caution">
    <text evidence="2">The sequence shown here is derived from an EMBL/GenBank/DDBJ whole genome shotgun (WGS) entry which is preliminary data.</text>
</comment>
<accession>A0ABV8MST4</accession>